<accession>A0A1F5DQC0</accession>
<feature type="transmembrane region" description="Helical" evidence="1">
    <location>
        <begin position="9"/>
        <end position="25"/>
    </location>
</feature>
<comment type="caution">
    <text evidence="2">The sequence shown here is derived from an EMBL/GenBank/DDBJ whole genome shotgun (WGS) entry which is preliminary data.</text>
</comment>
<gene>
    <name evidence="2" type="ORF">A3I57_02140</name>
</gene>
<evidence type="ECO:0000313" key="2">
    <source>
        <dbReference type="EMBL" id="OGD57389.1"/>
    </source>
</evidence>
<protein>
    <submittedName>
        <fullName evidence="2">Uncharacterized protein</fullName>
    </submittedName>
</protein>
<proteinExistence type="predicted"/>
<dbReference type="AlphaFoldDB" id="A0A1F5DQC0"/>
<dbReference type="Proteomes" id="UP000176364">
    <property type="component" value="Unassembled WGS sequence"/>
</dbReference>
<keyword evidence="1" id="KW-0472">Membrane</keyword>
<reference evidence="2 3" key="1">
    <citation type="journal article" date="2016" name="Nat. Commun.">
        <title>Thousands of microbial genomes shed light on interconnected biogeochemical processes in an aquifer system.</title>
        <authorList>
            <person name="Anantharaman K."/>
            <person name="Brown C.T."/>
            <person name="Hug L.A."/>
            <person name="Sharon I."/>
            <person name="Castelle C.J."/>
            <person name="Probst A.J."/>
            <person name="Thomas B.C."/>
            <person name="Singh A."/>
            <person name="Wilkins M.J."/>
            <person name="Karaoz U."/>
            <person name="Brodie E.L."/>
            <person name="Williams K.H."/>
            <person name="Hubbard S.S."/>
            <person name="Banfield J.F."/>
        </authorList>
    </citation>
    <scope>NUCLEOTIDE SEQUENCE [LARGE SCALE GENOMIC DNA]</scope>
</reference>
<evidence type="ECO:0000313" key="3">
    <source>
        <dbReference type="Proteomes" id="UP000176364"/>
    </source>
</evidence>
<sequence>MVKRRSKSLLPVIFAVAVIGGLMFWRQSPQPATINVIAEASPSPESVQTAESSDGKIALEMNGKKGTETTTWSLTARQTGSAAKRIWSTALPHDTTMSIPFNAVSPDNKYLFLKQAGPDKTRYLALTTGGEPLAQDSPTVEFAGLFEAKHPDYQITAVTGWGGINLIVFNTDKINGGTGPSFWFDLSGHSFIRLSNRFD</sequence>
<dbReference type="EMBL" id="MEZQ01000068">
    <property type="protein sequence ID" value="OGD57389.1"/>
    <property type="molecule type" value="Genomic_DNA"/>
</dbReference>
<organism evidence="2 3">
    <name type="scientific">Candidatus Beckwithbacteria bacterium RIFCSPLOWO2_02_FULL_47_23</name>
    <dbReference type="NCBI Taxonomy" id="1797463"/>
    <lineage>
        <taxon>Bacteria</taxon>
        <taxon>Candidatus Beckwithiibacteriota</taxon>
    </lineage>
</organism>
<evidence type="ECO:0000256" key="1">
    <source>
        <dbReference type="SAM" id="Phobius"/>
    </source>
</evidence>
<keyword evidence="1" id="KW-1133">Transmembrane helix</keyword>
<name>A0A1F5DQC0_9BACT</name>
<keyword evidence="1" id="KW-0812">Transmembrane</keyword>